<evidence type="ECO:0000313" key="11">
    <source>
        <dbReference type="RefSeq" id="XP_034241548.1"/>
    </source>
</evidence>
<feature type="region of interest" description="Disordered" evidence="7">
    <location>
        <begin position="259"/>
        <end position="303"/>
    </location>
</feature>
<evidence type="ECO:0000313" key="10">
    <source>
        <dbReference type="Proteomes" id="UP000515158"/>
    </source>
</evidence>
<evidence type="ECO:0000256" key="6">
    <source>
        <dbReference type="PROSITE-ProRule" id="PRU00176"/>
    </source>
</evidence>
<dbReference type="InterPro" id="IPR013083">
    <property type="entry name" value="Znf_RING/FYVE/PHD"/>
</dbReference>
<dbReference type="Pfam" id="PF00076">
    <property type="entry name" value="RRM_1"/>
    <property type="match status" value="2"/>
</dbReference>
<evidence type="ECO:0000256" key="3">
    <source>
        <dbReference type="ARBA" id="ARBA00022833"/>
    </source>
</evidence>
<dbReference type="GO" id="GO:0005634">
    <property type="term" value="C:nucleus"/>
    <property type="evidence" value="ECO:0007669"/>
    <property type="project" value="TreeGrafter"/>
</dbReference>
<feature type="domain" description="RING-type" evidence="8">
    <location>
        <begin position="8"/>
        <end position="50"/>
    </location>
</feature>
<keyword evidence="2 5" id="KW-0863">Zinc-finger</keyword>
<dbReference type="SUPFAM" id="SSF54928">
    <property type="entry name" value="RNA-binding domain, RBD"/>
    <property type="match status" value="1"/>
</dbReference>
<protein>
    <submittedName>
        <fullName evidence="11">Heterogeneous nuclear ribonucleoprotein A1-like</fullName>
    </submittedName>
</protein>
<dbReference type="PROSITE" id="PS50102">
    <property type="entry name" value="RRM"/>
    <property type="match status" value="2"/>
</dbReference>
<keyword evidence="1" id="KW-0479">Metal-binding</keyword>
<dbReference type="Gene3D" id="3.30.70.330">
    <property type="match status" value="2"/>
</dbReference>
<dbReference type="OrthoDB" id="264520at2759"/>
<gene>
    <name evidence="11" type="primary">LOC117645451</name>
</gene>
<dbReference type="SMART" id="SM00360">
    <property type="entry name" value="RRM"/>
    <property type="match status" value="2"/>
</dbReference>
<dbReference type="AlphaFoldDB" id="A0A6P8YNM3"/>
<evidence type="ECO:0000256" key="4">
    <source>
        <dbReference type="ARBA" id="ARBA00022884"/>
    </source>
</evidence>
<evidence type="ECO:0000256" key="7">
    <source>
        <dbReference type="SAM" id="MobiDB-lite"/>
    </source>
</evidence>
<organism evidence="11">
    <name type="scientific">Thrips palmi</name>
    <name type="common">Melon thrips</name>
    <dbReference type="NCBI Taxonomy" id="161013"/>
    <lineage>
        <taxon>Eukaryota</taxon>
        <taxon>Metazoa</taxon>
        <taxon>Ecdysozoa</taxon>
        <taxon>Arthropoda</taxon>
        <taxon>Hexapoda</taxon>
        <taxon>Insecta</taxon>
        <taxon>Pterygota</taxon>
        <taxon>Neoptera</taxon>
        <taxon>Paraneoptera</taxon>
        <taxon>Thysanoptera</taxon>
        <taxon>Terebrantia</taxon>
        <taxon>Thripoidea</taxon>
        <taxon>Thripidae</taxon>
        <taxon>Thrips</taxon>
    </lineage>
</organism>
<dbReference type="Pfam" id="PF13639">
    <property type="entry name" value="zf-RING_2"/>
    <property type="match status" value="1"/>
</dbReference>
<feature type="domain" description="RRM" evidence="9">
    <location>
        <begin position="83"/>
        <end position="160"/>
    </location>
</feature>
<dbReference type="SMART" id="SM00184">
    <property type="entry name" value="RING"/>
    <property type="match status" value="1"/>
</dbReference>
<dbReference type="GeneID" id="117645451"/>
<dbReference type="InterPro" id="IPR000504">
    <property type="entry name" value="RRM_dom"/>
</dbReference>
<feature type="compositionally biased region" description="Low complexity" evidence="7">
    <location>
        <begin position="262"/>
        <end position="277"/>
    </location>
</feature>
<dbReference type="GO" id="GO:0008270">
    <property type="term" value="F:zinc ion binding"/>
    <property type="evidence" value="ECO:0007669"/>
    <property type="project" value="UniProtKB-KW"/>
</dbReference>
<dbReference type="InterPro" id="IPR001841">
    <property type="entry name" value="Znf_RING"/>
</dbReference>
<evidence type="ECO:0000259" key="8">
    <source>
        <dbReference type="PROSITE" id="PS50089"/>
    </source>
</evidence>
<evidence type="ECO:0000256" key="5">
    <source>
        <dbReference type="PROSITE-ProRule" id="PRU00175"/>
    </source>
</evidence>
<dbReference type="PROSITE" id="PS00518">
    <property type="entry name" value="ZF_RING_1"/>
    <property type="match status" value="1"/>
</dbReference>
<evidence type="ECO:0000259" key="9">
    <source>
        <dbReference type="PROSITE" id="PS50102"/>
    </source>
</evidence>
<dbReference type="PROSITE" id="PS50089">
    <property type="entry name" value="ZF_RING_2"/>
    <property type="match status" value="1"/>
</dbReference>
<proteinExistence type="predicted"/>
<dbReference type="InterPro" id="IPR035979">
    <property type="entry name" value="RBD_domain_sf"/>
</dbReference>
<dbReference type="PANTHER" id="PTHR48024:SF56">
    <property type="entry name" value="HETEROGENEOUS NUCLEAR RIBONUCLEOPROTEIN A0"/>
    <property type="match status" value="1"/>
</dbReference>
<accession>A0A6P8YNM3</accession>
<dbReference type="InterPro" id="IPR017907">
    <property type="entry name" value="Znf_RING_CS"/>
</dbReference>
<dbReference type="Gene3D" id="3.30.40.10">
    <property type="entry name" value="Zinc/RING finger domain, C3HC4 (zinc finger)"/>
    <property type="match status" value="1"/>
</dbReference>
<dbReference type="KEGG" id="tpal:117645451"/>
<keyword evidence="10" id="KW-1185">Reference proteome</keyword>
<dbReference type="InParanoid" id="A0A6P8YNM3"/>
<dbReference type="RefSeq" id="XP_034241548.1">
    <property type="nucleotide sequence ID" value="XM_034385657.1"/>
</dbReference>
<dbReference type="PANTHER" id="PTHR48024">
    <property type="entry name" value="GEO13361P1-RELATED"/>
    <property type="match status" value="1"/>
</dbReference>
<keyword evidence="3" id="KW-0862">Zinc</keyword>
<dbReference type="Proteomes" id="UP000515158">
    <property type="component" value="Unplaced"/>
</dbReference>
<sequence length="303" mass="34059">MSENVFECDICFNDFDQAERTPKLLPCGHTFCLACLLAVVRSDSSCPKDRKLFPTHPLELETNYQIFAWLGGTSRSRPAADGKKLFVARIPPEATETDIQLLFTQFGDVKETVLIRALSGGHYKKYGFVTFQSEDSAQLALRNQPILLDGSRLFVDGAKPKGNNSVAPNQQGQAWVPPGYPYSHRVFVEWIPRGLKDSQLIAAFSKYGAVEAVRCERRAARRNHAFVTFALPEAVDRACRDQVVVTSTGHRLRFRRLRECEPPSSARRPAPQRQPAQRPHHRRQSGHGSERVILTQPDCCSVQ</sequence>
<dbReference type="InterPro" id="IPR012677">
    <property type="entry name" value="Nucleotide-bd_a/b_plait_sf"/>
</dbReference>
<evidence type="ECO:0000256" key="2">
    <source>
        <dbReference type="ARBA" id="ARBA00022771"/>
    </source>
</evidence>
<dbReference type="InterPro" id="IPR050886">
    <property type="entry name" value="RNA-binding_reg"/>
</dbReference>
<feature type="domain" description="RRM" evidence="9">
    <location>
        <begin position="184"/>
        <end position="259"/>
    </location>
</feature>
<dbReference type="GO" id="GO:0003723">
    <property type="term" value="F:RNA binding"/>
    <property type="evidence" value="ECO:0007669"/>
    <property type="project" value="UniProtKB-UniRule"/>
</dbReference>
<dbReference type="CDD" id="cd00590">
    <property type="entry name" value="RRM_SF"/>
    <property type="match status" value="2"/>
</dbReference>
<evidence type="ECO:0000256" key="1">
    <source>
        <dbReference type="ARBA" id="ARBA00022723"/>
    </source>
</evidence>
<reference evidence="11" key="1">
    <citation type="submission" date="2025-08" db="UniProtKB">
        <authorList>
            <consortium name="RefSeq"/>
        </authorList>
    </citation>
    <scope>IDENTIFICATION</scope>
    <source>
        <tissue evidence="11">Total insect</tissue>
    </source>
</reference>
<keyword evidence="4 6" id="KW-0694">RNA-binding</keyword>
<dbReference type="SUPFAM" id="SSF57850">
    <property type="entry name" value="RING/U-box"/>
    <property type="match status" value="1"/>
</dbReference>
<name>A0A6P8YNM3_THRPL</name>